<keyword evidence="2" id="KW-0808">Transferase</keyword>
<sequence length="107" mass="12751">MFEYYRKLEEEERDFQQNKEKYFKIIVEIAKKYGGKAYLFGSRLKGTAIASSDVDILVEIPCNVYWLDVLSELMKSIKNPKFEFHVYCGKEAEEFKKLIKEYKELEA</sequence>
<feature type="domain" description="Polymerase nucleotidyl transferase" evidence="1">
    <location>
        <begin position="24"/>
        <end position="86"/>
    </location>
</feature>
<evidence type="ECO:0000259" key="1">
    <source>
        <dbReference type="Pfam" id="PF01909"/>
    </source>
</evidence>
<dbReference type="SUPFAM" id="SSF81301">
    <property type="entry name" value="Nucleotidyltransferase"/>
    <property type="match status" value="1"/>
</dbReference>
<dbReference type="Pfam" id="PF01909">
    <property type="entry name" value="NTP_transf_2"/>
    <property type="match status" value="1"/>
</dbReference>
<accession>A0A832TE71</accession>
<organism evidence="2 3">
    <name type="scientific">Sulfurisphaera tokodaii</name>
    <dbReference type="NCBI Taxonomy" id="111955"/>
    <lineage>
        <taxon>Archaea</taxon>
        <taxon>Thermoproteota</taxon>
        <taxon>Thermoprotei</taxon>
        <taxon>Sulfolobales</taxon>
        <taxon>Sulfolobaceae</taxon>
        <taxon>Sulfurisphaera</taxon>
    </lineage>
</organism>
<dbReference type="EMBL" id="DUJO01000002">
    <property type="protein sequence ID" value="HII72835.1"/>
    <property type="molecule type" value="Genomic_DNA"/>
</dbReference>
<evidence type="ECO:0000313" key="2">
    <source>
        <dbReference type="EMBL" id="HII72835.1"/>
    </source>
</evidence>
<dbReference type="AlphaFoldDB" id="A0A832TE71"/>
<dbReference type="GeneID" id="1458710"/>
<gene>
    <name evidence="2" type="ORF">HA332_00140</name>
</gene>
<protein>
    <submittedName>
        <fullName evidence="2">Nucleotidyltransferase domain-containing protein</fullName>
    </submittedName>
</protein>
<dbReference type="RefSeq" id="WP_010978743.1">
    <property type="nucleotide sequence ID" value="NZ_BAABQO010000012.1"/>
</dbReference>
<name>A0A832TE71_9CREN</name>
<dbReference type="Gene3D" id="3.30.460.10">
    <property type="entry name" value="Beta Polymerase, domain 2"/>
    <property type="match status" value="1"/>
</dbReference>
<dbReference type="InterPro" id="IPR043519">
    <property type="entry name" value="NT_sf"/>
</dbReference>
<evidence type="ECO:0000313" key="3">
    <source>
        <dbReference type="Proteomes" id="UP000646844"/>
    </source>
</evidence>
<dbReference type="GO" id="GO:0016779">
    <property type="term" value="F:nucleotidyltransferase activity"/>
    <property type="evidence" value="ECO:0007669"/>
    <property type="project" value="InterPro"/>
</dbReference>
<dbReference type="Proteomes" id="UP000646844">
    <property type="component" value="Unassembled WGS sequence"/>
</dbReference>
<reference evidence="2" key="1">
    <citation type="journal article" date="2020" name="bioRxiv">
        <title>A rank-normalized archaeal taxonomy based on genome phylogeny resolves widespread incomplete and uneven classifications.</title>
        <authorList>
            <person name="Rinke C."/>
            <person name="Chuvochina M."/>
            <person name="Mussig A.J."/>
            <person name="Chaumeil P.-A."/>
            <person name="Waite D.W."/>
            <person name="Whitman W.B."/>
            <person name="Parks D.H."/>
            <person name="Hugenholtz P."/>
        </authorList>
    </citation>
    <scope>NUCLEOTIDE SEQUENCE</scope>
    <source>
        <strain evidence="2">UBA8838</strain>
    </source>
</reference>
<dbReference type="InterPro" id="IPR002934">
    <property type="entry name" value="Polymerase_NTP_transf_dom"/>
</dbReference>
<dbReference type="CDD" id="cd05403">
    <property type="entry name" value="NT_KNTase_like"/>
    <property type="match status" value="1"/>
</dbReference>
<proteinExistence type="predicted"/>
<comment type="caution">
    <text evidence="2">The sequence shown here is derived from an EMBL/GenBank/DDBJ whole genome shotgun (WGS) entry which is preliminary data.</text>
</comment>